<comment type="caution">
    <text evidence="2">The sequence shown here is derived from an EMBL/GenBank/DDBJ whole genome shotgun (WGS) entry which is preliminary data.</text>
</comment>
<reference evidence="2 3" key="1">
    <citation type="submission" date="2018-07" db="EMBL/GenBank/DDBJ databases">
        <title>Dyadobacter roseus sp. nov., isolated from rose rhizosphere soil.</title>
        <authorList>
            <person name="Chen L."/>
        </authorList>
    </citation>
    <scope>NUCLEOTIDE SEQUENCE [LARGE SCALE GENOMIC DNA]</scope>
    <source>
        <strain evidence="2 3">RS19</strain>
    </source>
</reference>
<evidence type="ECO:0000256" key="1">
    <source>
        <dbReference type="SAM" id="SignalP"/>
    </source>
</evidence>
<evidence type="ECO:0000313" key="2">
    <source>
        <dbReference type="EMBL" id="REA57548.1"/>
    </source>
</evidence>
<sequence>MSMKPGFTSLLLLLFSGSLLAQSSADYYTLPVKKEPGFEHHNTESYLKRFGEVRIRNRWYAGFNGFVRNDQAKLNNNFNDLIGTQSATDYGFGASVGWVSREQWTMELEYARSPIHNTLVLHGDYPQIYKMENDKNSILFRVKRRILFGKPSIRRSALWVGAGAGIVPNSGRQTKYREFIGYRSAGRRMGYDTLFITSDTRVSSHPTAALEASAEYILKVSKKIDISFFSRYQWGAGNSVRTELVYYVNGTENQSASITGNGTGLAFGVSLRYNMHLGYDFGRMNSSSQKETNL</sequence>
<dbReference type="Proteomes" id="UP000256373">
    <property type="component" value="Unassembled WGS sequence"/>
</dbReference>
<name>A0A3D8Y8B4_9BACT</name>
<accession>A0A3D8Y8B4</accession>
<gene>
    <name evidence="2" type="ORF">DSL64_23780</name>
</gene>
<keyword evidence="3" id="KW-1185">Reference proteome</keyword>
<evidence type="ECO:0000313" key="3">
    <source>
        <dbReference type="Proteomes" id="UP000256373"/>
    </source>
</evidence>
<feature type="chain" id="PRO_5017601164" description="Outer membrane protein beta-barrel domain-containing protein" evidence="1">
    <location>
        <begin position="22"/>
        <end position="294"/>
    </location>
</feature>
<protein>
    <recommendedName>
        <fullName evidence="4">Outer membrane protein beta-barrel domain-containing protein</fullName>
    </recommendedName>
</protein>
<organism evidence="2 3">
    <name type="scientific">Dyadobacter luteus</name>
    <dbReference type="NCBI Taxonomy" id="2259619"/>
    <lineage>
        <taxon>Bacteria</taxon>
        <taxon>Pseudomonadati</taxon>
        <taxon>Bacteroidota</taxon>
        <taxon>Cytophagia</taxon>
        <taxon>Cytophagales</taxon>
        <taxon>Spirosomataceae</taxon>
        <taxon>Dyadobacter</taxon>
    </lineage>
</organism>
<evidence type="ECO:0008006" key="4">
    <source>
        <dbReference type="Google" id="ProtNLM"/>
    </source>
</evidence>
<dbReference type="EMBL" id="QNUL01000027">
    <property type="protein sequence ID" value="REA57548.1"/>
    <property type="molecule type" value="Genomic_DNA"/>
</dbReference>
<proteinExistence type="predicted"/>
<dbReference type="AlphaFoldDB" id="A0A3D8Y8B4"/>
<feature type="signal peptide" evidence="1">
    <location>
        <begin position="1"/>
        <end position="21"/>
    </location>
</feature>
<keyword evidence="1" id="KW-0732">Signal</keyword>